<dbReference type="Proteomes" id="UP001499930">
    <property type="component" value="Unassembled WGS sequence"/>
</dbReference>
<keyword evidence="4" id="KW-1185">Reference proteome</keyword>
<dbReference type="PANTHER" id="PTHR38444:SF1">
    <property type="entry name" value="ENTEROBACTIN BIOSYNTHESIS PROTEIN YBDZ"/>
    <property type="match status" value="1"/>
</dbReference>
<accession>A0ABP6L9M9</accession>
<evidence type="ECO:0000313" key="4">
    <source>
        <dbReference type="Proteomes" id="UP001499930"/>
    </source>
</evidence>
<sequence>MWPAFADVPAGWEVAHAEDSRAGCLSYVESSWADMRPRSLVARMEG</sequence>
<evidence type="ECO:0000313" key="2">
    <source>
        <dbReference type="EMBL" id="GAA3036938.1"/>
    </source>
</evidence>
<organism evidence="2 4">
    <name type="scientific">Streptosporangium longisporum</name>
    <dbReference type="NCBI Taxonomy" id="46187"/>
    <lineage>
        <taxon>Bacteria</taxon>
        <taxon>Bacillati</taxon>
        <taxon>Actinomycetota</taxon>
        <taxon>Actinomycetes</taxon>
        <taxon>Streptosporangiales</taxon>
        <taxon>Streptosporangiaceae</taxon>
        <taxon>Streptosporangium</taxon>
    </lineage>
</organism>
<evidence type="ECO:0000313" key="3">
    <source>
        <dbReference type="EMBL" id="GAA3042679.1"/>
    </source>
</evidence>
<name>A0ABP6L9M9_9ACTN</name>
<dbReference type="PANTHER" id="PTHR38444">
    <property type="entry name" value="ENTEROBACTIN BIOSYNTHESIS PROTEIN YBDZ"/>
    <property type="match status" value="1"/>
</dbReference>
<dbReference type="SMART" id="SM00923">
    <property type="entry name" value="MbtH"/>
    <property type="match status" value="1"/>
</dbReference>
<dbReference type="Gene3D" id="3.90.820.10">
    <property type="entry name" value="Structural Genomics, Unknown Function 30-nov-00 1gh9 Mol_id"/>
    <property type="match status" value="1"/>
</dbReference>
<protein>
    <recommendedName>
        <fullName evidence="1">MbtH-like domain-containing protein</fullName>
    </recommendedName>
</protein>
<dbReference type="Pfam" id="PF03621">
    <property type="entry name" value="MbtH"/>
    <property type="match status" value="1"/>
</dbReference>
<proteinExistence type="predicted"/>
<dbReference type="SUPFAM" id="SSF160582">
    <property type="entry name" value="MbtH-like"/>
    <property type="match status" value="1"/>
</dbReference>
<reference evidence="2" key="3">
    <citation type="submission" date="2023-12" db="EMBL/GenBank/DDBJ databases">
        <authorList>
            <person name="Sun Q."/>
            <person name="Inoue M."/>
        </authorList>
    </citation>
    <scope>NUCLEOTIDE SEQUENCE</scope>
    <source>
        <strain evidence="2">JCM 3106</strain>
    </source>
</reference>
<dbReference type="EMBL" id="BAAAWD010000025">
    <property type="protein sequence ID" value="GAA3036938.1"/>
    <property type="molecule type" value="Genomic_DNA"/>
</dbReference>
<dbReference type="InterPro" id="IPR005153">
    <property type="entry name" value="MbtH-like_dom"/>
</dbReference>
<feature type="domain" description="MbtH-like" evidence="1">
    <location>
        <begin position="2"/>
        <end position="30"/>
    </location>
</feature>
<dbReference type="EMBL" id="BAAAWD010000033">
    <property type="protein sequence ID" value="GAA3042679.1"/>
    <property type="molecule type" value="Genomic_DNA"/>
</dbReference>
<dbReference type="InterPro" id="IPR038020">
    <property type="entry name" value="MbtH-like_sf"/>
</dbReference>
<dbReference type="InterPro" id="IPR037407">
    <property type="entry name" value="MLP_fam"/>
</dbReference>
<comment type="caution">
    <text evidence="2">The sequence shown here is derived from an EMBL/GenBank/DDBJ whole genome shotgun (WGS) entry which is preliminary data.</text>
</comment>
<reference evidence="2" key="1">
    <citation type="journal article" date="2014" name="Int. J. Syst. Evol. Microbiol.">
        <title>Complete genome of a new Firmicutes species belonging to the dominant human colonic microbiota ('Ruminococcus bicirculans') reveals two chromosomes and a selective capacity to utilize plant glucans.</title>
        <authorList>
            <consortium name="NISC Comparative Sequencing Program"/>
            <person name="Wegmann U."/>
            <person name="Louis P."/>
            <person name="Goesmann A."/>
            <person name="Henrissat B."/>
            <person name="Duncan S.H."/>
            <person name="Flint H.J."/>
        </authorList>
    </citation>
    <scope>NUCLEOTIDE SEQUENCE</scope>
    <source>
        <strain evidence="2">JCM 3106</strain>
    </source>
</reference>
<reference evidence="4" key="2">
    <citation type="journal article" date="2019" name="Int. J. Syst. Evol. Microbiol.">
        <title>The Global Catalogue of Microorganisms (GCM) 10K type strain sequencing project: providing services to taxonomists for standard genome sequencing and annotation.</title>
        <authorList>
            <consortium name="The Broad Institute Genomics Platform"/>
            <consortium name="The Broad Institute Genome Sequencing Center for Infectious Disease"/>
            <person name="Wu L."/>
            <person name="Ma J."/>
        </authorList>
    </citation>
    <scope>NUCLEOTIDE SEQUENCE [LARGE SCALE GENOMIC DNA]</scope>
    <source>
        <strain evidence="4">JCM 3106</strain>
    </source>
</reference>
<gene>
    <name evidence="2" type="ORF">GCM10017559_75890</name>
    <name evidence="3" type="ORF">GCM10017559_84790</name>
</gene>
<evidence type="ECO:0000259" key="1">
    <source>
        <dbReference type="SMART" id="SM00923"/>
    </source>
</evidence>